<dbReference type="PANTHER" id="PTHR43105">
    <property type="entry name" value="RESPIRATORY NITRATE REDUCTASE"/>
    <property type="match status" value="1"/>
</dbReference>
<dbReference type="GO" id="GO:0016020">
    <property type="term" value="C:membrane"/>
    <property type="evidence" value="ECO:0007669"/>
    <property type="project" value="TreeGrafter"/>
</dbReference>
<evidence type="ECO:0000313" key="8">
    <source>
        <dbReference type="Proteomes" id="UP000005496"/>
    </source>
</evidence>
<dbReference type="EMBL" id="ACJN02000001">
    <property type="protein sequence ID" value="EFI35873.1"/>
    <property type="molecule type" value="Genomic_DNA"/>
</dbReference>
<dbReference type="eggNOG" id="COG3383">
    <property type="taxonomic scope" value="Bacteria"/>
</dbReference>
<evidence type="ECO:0000256" key="2">
    <source>
        <dbReference type="ARBA" id="ARBA00023002"/>
    </source>
</evidence>
<dbReference type="PANTHER" id="PTHR43105:SF14">
    <property type="entry name" value="FORMATE DEHYDROGENASE H"/>
    <property type="match status" value="1"/>
</dbReference>
<dbReference type="InterPro" id="IPR009010">
    <property type="entry name" value="Asp_de-COase-like_dom_sf"/>
</dbReference>
<evidence type="ECO:0000256" key="1">
    <source>
        <dbReference type="ARBA" id="ARBA00022723"/>
    </source>
</evidence>
<dbReference type="Pfam" id="PF00384">
    <property type="entry name" value="Molybdopterin"/>
    <property type="match status" value="1"/>
</dbReference>
<dbReference type="AlphaFoldDB" id="D6SMG2"/>
<name>D6SMG2_9BACT</name>
<proteinExistence type="predicted"/>
<dbReference type="Gene3D" id="3.40.50.740">
    <property type="match status" value="1"/>
</dbReference>
<evidence type="ECO:0000259" key="5">
    <source>
        <dbReference type="Pfam" id="PF00384"/>
    </source>
</evidence>
<dbReference type="SUPFAM" id="SSF53706">
    <property type="entry name" value="Formate dehydrogenase/DMSO reductase, domains 1-3"/>
    <property type="match status" value="1"/>
</dbReference>
<evidence type="ECO:0000313" key="7">
    <source>
        <dbReference type="EMBL" id="EFI35873.1"/>
    </source>
</evidence>
<keyword evidence="8" id="KW-1185">Reference proteome</keyword>
<feature type="domain" description="Molybdopterin dinucleotide-binding" evidence="6">
    <location>
        <begin position="427"/>
        <end position="533"/>
    </location>
</feature>
<organism evidence="7 8">
    <name type="scientific">Desulfonatronospira thiodismutans ASO3-1</name>
    <dbReference type="NCBI Taxonomy" id="555779"/>
    <lineage>
        <taxon>Bacteria</taxon>
        <taxon>Pseudomonadati</taxon>
        <taxon>Thermodesulfobacteriota</taxon>
        <taxon>Desulfovibrionia</taxon>
        <taxon>Desulfovibrionales</taxon>
        <taxon>Desulfonatronovibrionaceae</taxon>
        <taxon>Desulfonatronospira</taxon>
    </lineage>
</organism>
<dbReference type="Pfam" id="PF01568">
    <property type="entry name" value="Molydop_binding"/>
    <property type="match status" value="1"/>
</dbReference>
<dbReference type="InterPro" id="IPR041925">
    <property type="entry name" value="CT_Formate-Dh_H"/>
</dbReference>
<dbReference type="GO" id="GO:0043546">
    <property type="term" value="F:molybdopterin cofactor binding"/>
    <property type="evidence" value="ECO:0007669"/>
    <property type="project" value="InterPro"/>
</dbReference>
<dbReference type="InterPro" id="IPR006657">
    <property type="entry name" value="MoPterin_dinucl-bd_dom"/>
</dbReference>
<comment type="caution">
    <text evidence="7">The sequence shown here is derived from an EMBL/GenBank/DDBJ whole genome shotgun (WGS) entry which is preliminary data.</text>
</comment>
<dbReference type="GO" id="GO:0003954">
    <property type="term" value="F:NADH dehydrogenase activity"/>
    <property type="evidence" value="ECO:0007669"/>
    <property type="project" value="TreeGrafter"/>
</dbReference>
<keyword evidence="1" id="KW-0479">Metal-binding</keyword>
<dbReference type="CDD" id="cd02790">
    <property type="entry name" value="MopB_CT_Formate-Dh_H"/>
    <property type="match status" value="1"/>
</dbReference>
<dbReference type="Gene3D" id="2.40.40.20">
    <property type="match status" value="1"/>
</dbReference>
<keyword evidence="3" id="KW-0408">Iron</keyword>
<sequence length="540" mass="58928">MAGLARVFGSGAMTNSINDIEQAGVLLVTGSNTTETHPVLAAAIKRAVKHRGAKLIVADPRRIRLTQFAHIWLRQNPGTDTAWINSMLHAIINEDLLDHEFVDNHTSGLDRLREHVSKYTPEYAAGITGIPPEDLIKAARMYARAPAASILYTMGITQHTSGTGNVMALADLAMLCGNLGIPGGGVNPLRGQNNVQGACDMGALPDVYSGYQKVEVPENREKMARAWNVKSLPDKPGMKLTGMLAGSGENAVKALYVIGENPALSDPDAQHTRKALQDLEFLVVQDIFLTETASMADVVLPACSFAEKDGTFTNTERRVQRVRKAIEPVGHSRPDWMIIQDLASRFGFFMHYQSPQDIMQEIASVTPSYAGINYSRLEKKGLQWPCPHQDHPGTPILHSQGFAAGRAGFQCVEYTPPEETIDEAFPLWLTTGRSLYHYHTGSMTRKIRGLNALERECCLEVSPQDAHKAGLKDHDRVSVRSRRGEITTRVRISSAAVPGAVFIPFHFAEAAANVLTNPALDPVAGVPEYKVCAVRIGIVD</sequence>
<dbReference type="PROSITE" id="PS00490">
    <property type="entry name" value="MOLYBDOPTERIN_PROK_2"/>
    <property type="match status" value="1"/>
</dbReference>
<evidence type="ECO:0000256" key="4">
    <source>
        <dbReference type="ARBA" id="ARBA00023014"/>
    </source>
</evidence>
<evidence type="ECO:0000256" key="3">
    <source>
        <dbReference type="ARBA" id="ARBA00023004"/>
    </source>
</evidence>
<dbReference type="InterPro" id="IPR050123">
    <property type="entry name" value="Prok_molybdopt-oxidoreductase"/>
</dbReference>
<reference evidence="7" key="1">
    <citation type="submission" date="2010-05" db="EMBL/GenBank/DDBJ databases">
        <title>The draft genome of Desulfonatronospira thiodismutans ASO3-1.</title>
        <authorList>
            <consortium name="US DOE Joint Genome Institute (JGI-PGF)"/>
            <person name="Lucas S."/>
            <person name="Copeland A."/>
            <person name="Lapidus A."/>
            <person name="Cheng J.-F."/>
            <person name="Bruce D."/>
            <person name="Goodwin L."/>
            <person name="Pitluck S."/>
            <person name="Chertkov O."/>
            <person name="Brettin T."/>
            <person name="Detter J.C."/>
            <person name="Han C."/>
            <person name="Land M.L."/>
            <person name="Hauser L."/>
            <person name="Kyrpides N."/>
            <person name="Mikhailova N."/>
            <person name="Muyzer G."/>
            <person name="Woyke T."/>
        </authorList>
    </citation>
    <scope>NUCLEOTIDE SEQUENCE [LARGE SCALE GENOMIC DNA]</scope>
    <source>
        <strain evidence="7">ASO3-1</strain>
    </source>
</reference>
<dbReference type="GO" id="GO:0046872">
    <property type="term" value="F:metal ion binding"/>
    <property type="evidence" value="ECO:0007669"/>
    <property type="project" value="UniProtKB-KW"/>
</dbReference>
<keyword evidence="2" id="KW-0560">Oxidoreductase</keyword>
<dbReference type="InterPro" id="IPR006656">
    <property type="entry name" value="Mopterin_OxRdtase"/>
</dbReference>
<keyword evidence="4" id="KW-0411">Iron-sulfur</keyword>
<dbReference type="Gene3D" id="3.40.228.10">
    <property type="entry name" value="Dimethylsulfoxide Reductase, domain 2"/>
    <property type="match status" value="1"/>
</dbReference>
<dbReference type="GO" id="GO:0022904">
    <property type="term" value="P:respiratory electron transport chain"/>
    <property type="evidence" value="ECO:0007669"/>
    <property type="project" value="TreeGrafter"/>
</dbReference>
<protein>
    <submittedName>
        <fullName evidence="7">Molybdopterin oxidoreductase</fullName>
    </submittedName>
</protein>
<gene>
    <name evidence="7" type="ORF">Dthio_PD3312</name>
</gene>
<dbReference type="GO" id="GO:0051536">
    <property type="term" value="F:iron-sulfur cluster binding"/>
    <property type="evidence" value="ECO:0007669"/>
    <property type="project" value="UniProtKB-KW"/>
</dbReference>
<dbReference type="Proteomes" id="UP000005496">
    <property type="component" value="Unassembled WGS sequence"/>
</dbReference>
<dbReference type="InterPro" id="IPR006655">
    <property type="entry name" value="Mopterin_OxRdtase_prok_CS"/>
</dbReference>
<evidence type="ECO:0000259" key="6">
    <source>
        <dbReference type="Pfam" id="PF01568"/>
    </source>
</evidence>
<dbReference type="SUPFAM" id="SSF50692">
    <property type="entry name" value="ADC-like"/>
    <property type="match status" value="1"/>
</dbReference>
<accession>D6SMG2</accession>
<feature type="domain" description="Molybdopterin oxidoreductase" evidence="5">
    <location>
        <begin position="12"/>
        <end position="344"/>
    </location>
</feature>